<proteinExistence type="predicted"/>
<name>A0A8C5MCS6_9ANUR</name>
<dbReference type="InterPro" id="IPR017946">
    <property type="entry name" value="PLC-like_Pdiesterase_TIM-brl"/>
</dbReference>
<feature type="signal peptide" evidence="1">
    <location>
        <begin position="1"/>
        <end position="18"/>
    </location>
</feature>
<dbReference type="Pfam" id="PF00388">
    <property type="entry name" value="PI-PLC-X"/>
    <property type="match status" value="1"/>
</dbReference>
<dbReference type="GO" id="GO:0006629">
    <property type="term" value="P:lipid metabolic process"/>
    <property type="evidence" value="ECO:0007669"/>
    <property type="project" value="InterPro"/>
</dbReference>
<reference evidence="3" key="1">
    <citation type="submission" date="2025-08" db="UniProtKB">
        <authorList>
            <consortium name="Ensembl"/>
        </authorList>
    </citation>
    <scope>IDENTIFICATION</scope>
</reference>
<evidence type="ECO:0000313" key="3">
    <source>
        <dbReference type="Ensembl" id="ENSLLEP00000011972.1"/>
    </source>
</evidence>
<dbReference type="Gene3D" id="3.20.20.190">
    <property type="entry name" value="Phosphatidylinositol (PI) phosphodiesterase"/>
    <property type="match status" value="1"/>
</dbReference>
<dbReference type="CDD" id="cd08586">
    <property type="entry name" value="PI-PLCc_BcPLC_like"/>
    <property type="match status" value="1"/>
</dbReference>
<dbReference type="AlphaFoldDB" id="A0A8C5MCS6"/>
<dbReference type="GeneTree" id="ENSGT00390000010118"/>
<dbReference type="PANTHER" id="PTHR13593:SF113">
    <property type="entry name" value="SI:DKEY-266F7.9"/>
    <property type="match status" value="1"/>
</dbReference>
<evidence type="ECO:0000259" key="2">
    <source>
        <dbReference type="SMART" id="SM00148"/>
    </source>
</evidence>
<dbReference type="Proteomes" id="UP000694569">
    <property type="component" value="Unplaced"/>
</dbReference>
<dbReference type="PROSITE" id="PS50007">
    <property type="entry name" value="PIPLC_X_DOMAIN"/>
    <property type="match status" value="1"/>
</dbReference>
<feature type="chain" id="PRO_5034429393" description="Phosphatidylinositol-specific phospholipase C X domain-containing protein" evidence="1">
    <location>
        <begin position="19"/>
        <end position="252"/>
    </location>
</feature>
<dbReference type="GO" id="GO:0008081">
    <property type="term" value="F:phosphoric diester hydrolase activity"/>
    <property type="evidence" value="ECO:0007669"/>
    <property type="project" value="InterPro"/>
</dbReference>
<dbReference type="Ensembl" id="ENSLLET00000012449.1">
    <property type="protein sequence ID" value="ENSLLEP00000011972.1"/>
    <property type="gene ID" value="ENSLLEG00000007625.1"/>
</dbReference>
<dbReference type="OrthoDB" id="1046782at2759"/>
<dbReference type="SUPFAM" id="SSF51695">
    <property type="entry name" value="PLC-like phosphodiesterases"/>
    <property type="match status" value="1"/>
</dbReference>
<evidence type="ECO:0000313" key="4">
    <source>
        <dbReference type="Proteomes" id="UP000694569"/>
    </source>
</evidence>
<keyword evidence="4" id="KW-1185">Reference proteome</keyword>
<dbReference type="InterPro" id="IPR000909">
    <property type="entry name" value="PLipase_C_PInositol-sp_X_dom"/>
</dbReference>
<reference evidence="3" key="2">
    <citation type="submission" date="2025-09" db="UniProtKB">
        <authorList>
            <consortium name="Ensembl"/>
        </authorList>
    </citation>
    <scope>IDENTIFICATION</scope>
</reference>
<dbReference type="InterPro" id="IPR051057">
    <property type="entry name" value="PI-PLC_domain"/>
</dbReference>
<evidence type="ECO:0000256" key="1">
    <source>
        <dbReference type="SAM" id="SignalP"/>
    </source>
</evidence>
<protein>
    <recommendedName>
        <fullName evidence="2">Phosphatidylinositol-specific phospholipase C X domain-containing protein</fullName>
    </recommendedName>
</protein>
<accession>A0A8C5MCS6</accession>
<feature type="domain" description="Phosphatidylinositol-specific phospholipase C X" evidence="2">
    <location>
        <begin position="43"/>
        <end position="182"/>
    </location>
</feature>
<dbReference type="SMART" id="SM00148">
    <property type="entry name" value="PLCXc"/>
    <property type="match status" value="1"/>
</dbReference>
<keyword evidence="1" id="KW-0732">Signal</keyword>
<dbReference type="PANTHER" id="PTHR13593">
    <property type="match status" value="1"/>
</dbReference>
<sequence>MNPLSHVLLFLLVSEVLGQQTPAFDNTEIPAQTWPDWMASLPDDLPLSSLAIPGTHDTMAFYGGSLAECQSWRLEDQYNAGIRFLDIRCRHYQDNLPIFHGVSYQRTDFTQVLKDTVAFLTKYPTETVLMRVKEEYEPYQNTRQFHQSVAEVVANIGDHWFVRRNSLPTLGEARGKIIILQQFSTSGSPIFGPSYPGSMSISDEYQVSDADVKYVEVERHFNVAQNGDRMRAYLTYTSGVHWLLYPPVSLLV</sequence>
<organism evidence="3 4">
    <name type="scientific">Leptobrachium leishanense</name>
    <name type="common">Leishan spiny toad</name>
    <dbReference type="NCBI Taxonomy" id="445787"/>
    <lineage>
        <taxon>Eukaryota</taxon>
        <taxon>Metazoa</taxon>
        <taxon>Chordata</taxon>
        <taxon>Craniata</taxon>
        <taxon>Vertebrata</taxon>
        <taxon>Euteleostomi</taxon>
        <taxon>Amphibia</taxon>
        <taxon>Batrachia</taxon>
        <taxon>Anura</taxon>
        <taxon>Pelobatoidea</taxon>
        <taxon>Megophryidae</taxon>
        <taxon>Leptobrachium</taxon>
    </lineage>
</organism>